<name>A0A9Q1KX23_9CARY</name>
<dbReference type="PANTHER" id="PTHR20922">
    <property type="entry name" value="DNL-TYPE ZINC FINGER PROTEIN"/>
    <property type="match status" value="1"/>
</dbReference>
<dbReference type="GO" id="GO:0051087">
    <property type="term" value="F:protein-folding chaperone binding"/>
    <property type="evidence" value="ECO:0007669"/>
    <property type="project" value="TreeGrafter"/>
</dbReference>
<dbReference type="Pfam" id="PF05180">
    <property type="entry name" value="zf-DNL"/>
    <property type="match status" value="1"/>
</dbReference>
<keyword evidence="3" id="KW-0862">Zinc</keyword>
<dbReference type="AlphaFoldDB" id="A0A9Q1KX23"/>
<gene>
    <name evidence="6" type="ORF">Cgig2_017851</name>
</gene>
<dbReference type="InterPro" id="IPR024158">
    <property type="entry name" value="Mt_import_TIM15"/>
</dbReference>
<protein>
    <recommendedName>
        <fullName evidence="5">DNL-type domain-containing protein</fullName>
    </recommendedName>
</protein>
<organism evidence="6 7">
    <name type="scientific">Carnegiea gigantea</name>
    <dbReference type="NCBI Taxonomy" id="171969"/>
    <lineage>
        <taxon>Eukaryota</taxon>
        <taxon>Viridiplantae</taxon>
        <taxon>Streptophyta</taxon>
        <taxon>Embryophyta</taxon>
        <taxon>Tracheophyta</taxon>
        <taxon>Spermatophyta</taxon>
        <taxon>Magnoliopsida</taxon>
        <taxon>eudicotyledons</taxon>
        <taxon>Gunneridae</taxon>
        <taxon>Pentapetalae</taxon>
        <taxon>Caryophyllales</taxon>
        <taxon>Cactineae</taxon>
        <taxon>Cactaceae</taxon>
        <taxon>Cactoideae</taxon>
        <taxon>Echinocereeae</taxon>
        <taxon>Carnegiea</taxon>
    </lineage>
</organism>
<comment type="caution">
    <text evidence="6">The sequence shown here is derived from an EMBL/GenBank/DDBJ whole genome shotgun (WGS) entry which is preliminary data.</text>
</comment>
<accession>A0A9Q1KX23</accession>
<dbReference type="GO" id="GO:0006457">
    <property type="term" value="P:protein folding"/>
    <property type="evidence" value="ECO:0007669"/>
    <property type="project" value="TreeGrafter"/>
</dbReference>
<evidence type="ECO:0000256" key="2">
    <source>
        <dbReference type="ARBA" id="ARBA00022771"/>
    </source>
</evidence>
<reference evidence="6" key="1">
    <citation type="submission" date="2022-04" db="EMBL/GenBank/DDBJ databases">
        <title>Carnegiea gigantea Genome sequencing and assembly v2.</title>
        <authorList>
            <person name="Copetti D."/>
            <person name="Sanderson M.J."/>
            <person name="Burquez A."/>
            <person name="Wojciechowski M.F."/>
        </authorList>
    </citation>
    <scope>NUCLEOTIDE SEQUENCE</scope>
    <source>
        <strain evidence="6">SGP5-SGP5p</strain>
        <tissue evidence="6">Aerial part</tissue>
    </source>
</reference>
<dbReference type="PANTHER" id="PTHR20922:SF13">
    <property type="entry name" value="DNL-TYPE ZINC FINGER PROTEIN"/>
    <property type="match status" value="1"/>
</dbReference>
<dbReference type="GO" id="GO:0050821">
    <property type="term" value="P:protein stabilization"/>
    <property type="evidence" value="ECO:0007669"/>
    <property type="project" value="TreeGrafter"/>
</dbReference>
<dbReference type="OrthoDB" id="512667at2759"/>
<evidence type="ECO:0000313" key="6">
    <source>
        <dbReference type="EMBL" id="KAJ8451460.1"/>
    </source>
</evidence>
<keyword evidence="2 4" id="KW-0863">Zinc-finger</keyword>
<evidence type="ECO:0000256" key="1">
    <source>
        <dbReference type="ARBA" id="ARBA00022723"/>
    </source>
</evidence>
<dbReference type="PROSITE" id="PS51501">
    <property type="entry name" value="ZF_DNL"/>
    <property type="match status" value="1"/>
</dbReference>
<evidence type="ECO:0000256" key="3">
    <source>
        <dbReference type="ARBA" id="ARBA00022833"/>
    </source>
</evidence>
<evidence type="ECO:0000313" key="7">
    <source>
        <dbReference type="Proteomes" id="UP001153076"/>
    </source>
</evidence>
<keyword evidence="7" id="KW-1185">Reference proteome</keyword>
<keyword evidence="1" id="KW-0479">Metal-binding</keyword>
<dbReference type="EMBL" id="JAKOGI010000009">
    <property type="protein sequence ID" value="KAJ8451460.1"/>
    <property type="molecule type" value="Genomic_DNA"/>
</dbReference>
<dbReference type="InterPro" id="IPR007853">
    <property type="entry name" value="Znf_DNL-typ"/>
</dbReference>
<dbReference type="GO" id="GO:0030150">
    <property type="term" value="P:protein import into mitochondrial matrix"/>
    <property type="evidence" value="ECO:0007669"/>
    <property type="project" value="TreeGrafter"/>
</dbReference>
<dbReference type="Proteomes" id="UP001153076">
    <property type="component" value="Unassembled WGS sequence"/>
</dbReference>
<evidence type="ECO:0000256" key="4">
    <source>
        <dbReference type="PROSITE-ProRule" id="PRU00834"/>
    </source>
</evidence>
<proteinExistence type="predicted"/>
<sequence length="192" mass="21096">MAARWFHSRLLQLLASYQAENSLVRAREASFQALPFSNIILGRYANSRRGIQTQPEASIEENKFVEKAIGCSPEAEIEVAVPDSKTDVKNAVKHSAMSNLKVSSRHDLALIFTCKVCETRSMKTCCRESYEKGVVVVRCGGCNNLHLIADRLGWFGEPGSIEDLLAARGEGVKKGAVDSLNLTLEDLAGKRL</sequence>
<dbReference type="GO" id="GO:0008270">
    <property type="term" value="F:zinc ion binding"/>
    <property type="evidence" value="ECO:0007669"/>
    <property type="project" value="UniProtKB-KW"/>
</dbReference>
<feature type="domain" description="DNL-type" evidence="5">
    <location>
        <begin position="103"/>
        <end position="192"/>
    </location>
</feature>
<dbReference type="GO" id="GO:0005739">
    <property type="term" value="C:mitochondrion"/>
    <property type="evidence" value="ECO:0007669"/>
    <property type="project" value="TreeGrafter"/>
</dbReference>
<evidence type="ECO:0000259" key="5">
    <source>
        <dbReference type="PROSITE" id="PS51501"/>
    </source>
</evidence>